<dbReference type="EMBL" id="CM042052">
    <property type="protein sequence ID" value="KAI3719693.1"/>
    <property type="molecule type" value="Genomic_DNA"/>
</dbReference>
<comment type="caution">
    <text evidence="1">The sequence shown here is derived from an EMBL/GenBank/DDBJ whole genome shotgun (WGS) entry which is preliminary data.</text>
</comment>
<reference evidence="2" key="1">
    <citation type="journal article" date="2022" name="Mol. Ecol. Resour.">
        <title>The genomes of chicory, endive, great burdock and yacon provide insights into Asteraceae palaeo-polyploidization history and plant inulin production.</title>
        <authorList>
            <person name="Fan W."/>
            <person name="Wang S."/>
            <person name="Wang H."/>
            <person name="Wang A."/>
            <person name="Jiang F."/>
            <person name="Liu H."/>
            <person name="Zhao H."/>
            <person name="Xu D."/>
            <person name="Zhang Y."/>
        </authorList>
    </citation>
    <scope>NUCLEOTIDE SEQUENCE [LARGE SCALE GENOMIC DNA]</scope>
    <source>
        <strain evidence="2">cv. Niubang</strain>
    </source>
</reference>
<proteinExistence type="predicted"/>
<keyword evidence="2" id="KW-1185">Reference proteome</keyword>
<protein>
    <submittedName>
        <fullName evidence="1">Uncharacterized protein</fullName>
    </submittedName>
</protein>
<accession>A0ACB9BCM6</accession>
<sequence>MRKKATHILVFSLKLLIEMQGLALLCVFYVFFLNYLSIYLLISRFAFFNLSISPFLEHHQNAEVFAFLCHALSFL</sequence>
<name>A0ACB9BCM6_ARCLA</name>
<evidence type="ECO:0000313" key="2">
    <source>
        <dbReference type="Proteomes" id="UP001055879"/>
    </source>
</evidence>
<gene>
    <name evidence="1" type="ORF">L6452_20595</name>
</gene>
<dbReference type="Proteomes" id="UP001055879">
    <property type="component" value="Linkage Group LG06"/>
</dbReference>
<evidence type="ECO:0000313" key="1">
    <source>
        <dbReference type="EMBL" id="KAI3719693.1"/>
    </source>
</evidence>
<reference evidence="1 2" key="2">
    <citation type="journal article" date="2022" name="Mol. Ecol. Resour.">
        <title>The genomes of chicory, endive, great burdock and yacon provide insights into Asteraceae paleo-polyploidization history and plant inulin production.</title>
        <authorList>
            <person name="Fan W."/>
            <person name="Wang S."/>
            <person name="Wang H."/>
            <person name="Wang A."/>
            <person name="Jiang F."/>
            <person name="Liu H."/>
            <person name="Zhao H."/>
            <person name="Xu D."/>
            <person name="Zhang Y."/>
        </authorList>
    </citation>
    <scope>NUCLEOTIDE SEQUENCE [LARGE SCALE GENOMIC DNA]</scope>
    <source>
        <strain evidence="2">cv. Niubang</strain>
    </source>
</reference>
<organism evidence="1 2">
    <name type="scientific">Arctium lappa</name>
    <name type="common">Greater burdock</name>
    <name type="synonym">Lappa major</name>
    <dbReference type="NCBI Taxonomy" id="4217"/>
    <lineage>
        <taxon>Eukaryota</taxon>
        <taxon>Viridiplantae</taxon>
        <taxon>Streptophyta</taxon>
        <taxon>Embryophyta</taxon>
        <taxon>Tracheophyta</taxon>
        <taxon>Spermatophyta</taxon>
        <taxon>Magnoliopsida</taxon>
        <taxon>eudicotyledons</taxon>
        <taxon>Gunneridae</taxon>
        <taxon>Pentapetalae</taxon>
        <taxon>asterids</taxon>
        <taxon>campanulids</taxon>
        <taxon>Asterales</taxon>
        <taxon>Asteraceae</taxon>
        <taxon>Carduoideae</taxon>
        <taxon>Cardueae</taxon>
        <taxon>Arctiinae</taxon>
        <taxon>Arctium</taxon>
    </lineage>
</organism>